<comment type="caution">
    <text evidence="10">The sequence shown here is derived from an EMBL/GenBank/DDBJ whole genome shotgun (WGS) entry which is preliminary data.</text>
</comment>
<feature type="repeat" description="Solcar" evidence="8">
    <location>
        <begin position="49"/>
        <end position="117"/>
    </location>
</feature>
<evidence type="ECO:0000256" key="9">
    <source>
        <dbReference type="RuleBase" id="RU000488"/>
    </source>
</evidence>
<dbReference type="GO" id="GO:0055085">
    <property type="term" value="P:transmembrane transport"/>
    <property type="evidence" value="ECO:0007669"/>
    <property type="project" value="InterPro"/>
</dbReference>
<dbReference type="Pfam" id="PF00153">
    <property type="entry name" value="Mito_carr"/>
    <property type="match status" value="2"/>
</dbReference>
<keyword evidence="5" id="KW-0677">Repeat</keyword>
<protein>
    <submittedName>
        <fullName evidence="10">Uncharacterized protein</fullName>
    </submittedName>
</protein>
<reference evidence="10 11" key="1">
    <citation type="journal article" date="2021" name="Plant Biotechnol. J.">
        <title>Multi-omics assisted identification of the key and species-specific regulatory components of drought-tolerant mechanisms in Gossypium stocksii.</title>
        <authorList>
            <person name="Yu D."/>
            <person name="Ke L."/>
            <person name="Zhang D."/>
            <person name="Wu Y."/>
            <person name="Sun Y."/>
            <person name="Mei J."/>
            <person name="Sun J."/>
            <person name="Sun Y."/>
        </authorList>
    </citation>
    <scope>NUCLEOTIDE SEQUENCE [LARGE SCALE GENOMIC DNA]</scope>
    <source>
        <strain evidence="11">cv. E1</strain>
        <tissue evidence="10">Leaf</tissue>
    </source>
</reference>
<dbReference type="OrthoDB" id="10266426at2759"/>
<dbReference type="AlphaFoldDB" id="A0A9D3UVW0"/>
<dbReference type="GO" id="GO:0016020">
    <property type="term" value="C:membrane"/>
    <property type="evidence" value="ECO:0007669"/>
    <property type="project" value="UniProtKB-SubCell"/>
</dbReference>
<dbReference type="Proteomes" id="UP000828251">
    <property type="component" value="Unassembled WGS sequence"/>
</dbReference>
<comment type="similarity">
    <text evidence="2 9">Belongs to the mitochondrial carrier (TC 2.A.29) family.</text>
</comment>
<proteinExistence type="inferred from homology"/>
<keyword evidence="11" id="KW-1185">Reference proteome</keyword>
<dbReference type="PANTHER" id="PTHR45683">
    <property type="entry name" value="MITOCHONDRIAL NICOTINAMIDE ADENINE DINUCLEOTIDE TRANSPORTER 1-RELATED-RELATED"/>
    <property type="match status" value="1"/>
</dbReference>
<evidence type="ECO:0000256" key="3">
    <source>
        <dbReference type="ARBA" id="ARBA00022448"/>
    </source>
</evidence>
<dbReference type="InterPro" id="IPR018108">
    <property type="entry name" value="MCP_transmembrane"/>
</dbReference>
<accession>A0A9D3UVW0</accession>
<dbReference type="EMBL" id="JAIQCV010000009">
    <property type="protein sequence ID" value="KAH1063266.1"/>
    <property type="molecule type" value="Genomic_DNA"/>
</dbReference>
<dbReference type="Gene3D" id="1.50.40.10">
    <property type="entry name" value="Mitochondrial carrier domain"/>
    <property type="match status" value="1"/>
</dbReference>
<name>A0A9D3UVW0_9ROSI</name>
<sequence>MFSSILYILSVLLLFFSFQYWQLLSQIYIIPCIQRKINRWEEEHFVVIISFLFFSFNDEPSPCFPRSTDDSVIITSLQPIIKTEGLKGLYRGLSPTIIALLPNWALYFTVYEQLKGLLTSHDNNSAQLTIGENMVAAAGAGAATAIATNPLWVVKTRLQSSGDSPNQCSDWGLEDQTPYKCFDITWSSRHSFEL</sequence>
<dbReference type="InterPro" id="IPR023395">
    <property type="entry name" value="MCP_dom_sf"/>
</dbReference>
<evidence type="ECO:0000256" key="7">
    <source>
        <dbReference type="ARBA" id="ARBA00023136"/>
    </source>
</evidence>
<gene>
    <name evidence="10" type="ORF">J1N35_028253</name>
</gene>
<evidence type="ECO:0000256" key="2">
    <source>
        <dbReference type="ARBA" id="ARBA00006375"/>
    </source>
</evidence>
<evidence type="ECO:0000256" key="6">
    <source>
        <dbReference type="ARBA" id="ARBA00022989"/>
    </source>
</evidence>
<dbReference type="PROSITE" id="PS50920">
    <property type="entry name" value="SOLCAR"/>
    <property type="match status" value="1"/>
</dbReference>
<organism evidence="10 11">
    <name type="scientific">Gossypium stocksii</name>
    <dbReference type="NCBI Taxonomy" id="47602"/>
    <lineage>
        <taxon>Eukaryota</taxon>
        <taxon>Viridiplantae</taxon>
        <taxon>Streptophyta</taxon>
        <taxon>Embryophyta</taxon>
        <taxon>Tracheophyta</taxon>
        <taxon>Spermatophyta</taxon>
        <taxon>Magnoliopsida</taxon>
        <taxon>eudicotyledons</taxon>
        <taxon>Gunneridae</taxon>
        <taxon>Pentapetalae</taxon>
        <taxon>rosids</taxon>
        <taxon>malvids</taxon>
        <taxon>Malvales</taxon>
        <taxon>Malvaceae</taxon>
        <taxon>Malvoideae</taxon>
        <taxon>Gossypium</taxon>
    </lineage>
</organism>
<evidence type="ECO:0000256" key="5">
    <source>
        <dbReference type="ARBA" id="ARBA00022737"/>
    </source>
</evidence>
<evidence type="ECO:0000313" key="10">
    <source>
        <dbReference type="EMBL" id="KAH1063266.1"/>
    </source>
</evidence>
<evidence type="ECO:0000256" key="1">
    <source>
        <dbReference type="ARBA" id="ARBA00004141"/>
    </source>
</evidence>
<keyword evidence="3 9" id="KW-0813">Transport</keyword>
<dbReference type="GO" id="GO:0006862">
    <property type="term" value="P:nucleotide transport"/>
    <property type="evidence" value="ECO:0007669"/>
    <property type="project" value="InterPro"/>
</dbReference>
<keyword evidence="4 8" id="KW-0812">Transmembrane</keyword>
<dbReference type="InterPro" id="IPR044712">
    <property type="entry name" value="SLC25A32-like"/>
</dbReference>
<keyword evidence="7 8" id="KW-0472">Membrane</keyword>
<comment type="subcellular location">
    <subcellularLocation>
        <location evidence="1">Membrane</location>
        <topology evidence="1">Multi-pass membrane protein</topology>
    </subcellularLocation>
</comment>
<evidence type="ECO:0000256" key="4">
    <source>
        <dbReference type="ARBA" id="ARBA00022692"/>
    </source>
</evidence>
<evidence type="ECO:0000313" key="11">
    <source>
        <dbReference type="Proteomes" id="UP000828251"/>
    </source>
</evidence>
<evidence type="ECO:0000256" key="8">
    <source>
        <dbReference type="PROSITE-ProRule" id="PRU00282"/>
    </source>
</evidence>
<keyword evidence="6" id="KW-1133">Transmembrane helix</keyword>
<dbReference type="SUPFAM" id="SSF103506">
    <property type="entry name" value="Mitochondrial carrier"/>
    <property type="match status" value="1"/>
</dbReference>